<dbReference type="GO" id="GO:0016773">
    <property type="term" value="F:phosphotransferase activity, alcohol group as acceptor"/>
    <property type="evidence" value="ECO:0007669"/>
    <property type="project" value="InterPro"/>
</dbReference>
<comment type="similarity">
    <text evidence="1 5">Belongs to the FGGY kinase family.</text>
</comment>
<feature type="domain" description="Carbohydrate kinase FGGY C-terminal" evidence="7">
    <location>
        <begin position="277"/>
        <end position="449"/>
    </location>
</feature>
<evidence type="ECO:0000313" key="8">
    <source>
        <dbReference type="EMBL" id="PXY82292.1"/>
    </source>
</evidence>
<keyword evidence="2" id="KW-0119">Carbohydrate metabolism</keyword>
<keyword evidence="4 5" id="KW-0418">Kinase</keyword>
<dbReference type="Gene3D" id="3.30.420.40">
    <property type="match status" value="2"/>
</dbReference>
<dbReference type="CDD" id="cd07805">
    <property type="entry name" value="ASKHA_NBD_FGGY_CvXK-like"/>
    <property type="match status" value="1"/>
</dbReference>
<dbReference type="PANTHER" id="PTHR43095">
    <property type="entry name" value="SUGAR KINASE"/>
    <property type="match status" value="1"/>
</dbReference>
<evidence type="ECO:0000256" key="4">
    <source>
        <dbReference type="ARBA" id="ARBA00022777"/>
    </source>
</evidence>
<organism evidence="8 9">
    <name type="scientific">Bifidobacterium asteroides</name>
    <dbReference type="NCBI Taxonomy" id="1684"/>
    <lineage>
        <taxon>Bacteria</taxon>
        <taxon>Bacillati</taxon>
        <taxon>Actinomycetota</taxon>
        <taxon>Actinomycetes</taxon>
        <taxon>Bifidobacteriales</taxon>
        <taxon>Bifidobacteriaceae</taxon>
        <taxon>Bifidobacterium</taxon>
    </lineage>
</organism>
<dbReference type="OrthoDB" id="9805576at2"/>
<evidence type="ECO:0000256" key="3">
    <source>
        <dbReference type="ARBA" id="ARBA00022679"/>
    </source>
</evidence>
<reference evidence="8 9" key="1">
    <citation type="submission" date="2018-05" db="EMBL/GenBank/DDBJ databases">
        <title>Reference genomes for bee gut microbiota database.</title>
        <authorList>
            <person name="Ellegaard K.M."/>
        </authorList>
    </citation>
    <scope>NUCLEOTIDE SEQUENCE [LARGE SCALE GENOMIC DNA]</scope>
    <source>
        <strain evidence="8 9">ESL0200</strain>
    </source>
</reference>
<keyword evidence="3 5" id="KW-0808">Transferase</keyword>
<dbReference type="PROSITE" id="PS00445">
    <property type="entry name" value="FGGY_KINASES_2"/>
    <property type="match status" value="1"/>
</dbReference>
<evidence type="ECO:0000259" key="7">
    <source>
        <dbReference type="Pfam" id="PF02782"/>
    </source>
</evidence>
<dbReference type="AlphaFoldDB" id="A0A318M2F7"/>
<comment type="caution">
    <text evidence="8">The sequence shown here is derived from an EMBL/GenBank/DDBJ whole genome shotgun (WGS) entry which is preliminary data.</text>
</comment>
<evidence type="ECO:0000259" key="6">
    <source>
        <dbReference type="Pfam" id="PF00370"/>
    </source>
</evidence>
<dbReference type="Pfam" id="PF00370">
    <property type="entry name" value="FGGY_N"/>
    <property type="match status" value="1"/>
</dbReference>
<accession>A0A318M2F7</accession>
<proteinExistence type="inferred from homology"/>
<dbReference type="SUPFAM" id="SSF53067">
    <property type="entry name" value="Actin-like ATPase domain"/>
    <property type="match status" value="2"/>
</dbReference>
<dbReference type="PIRSF" id="PIRSF000538">
    <property type="entry name" value="GlpK"/>
    <property type="match status" value="1"/>
</dbReference>
<dbReference type="Pfam" id="PF02782">
    <property type="entry name" value="FGGY_C"/>
    <property type="match status" value="1"/>
</dbReference>
<dbReference type="Proteomes" id="UP000247744">
    <property type="component" value="Unassembled WGS sequence"/>
</dbReference>
<dbReference type="PANTHER" id="PTHR43095:SF5">
    <property type="entry name" value="XYLULOSE KINASE"/>
    <property type="match status" value="1"/>
</dbReference>
<evidence type="ECO:0000256" key="5">
    <source>
        <dbReference type="RuleBase" id="RU003733"/>
    </source>
</evidence>
<dbReference type="EMBL" id="QGLL01000008">
    <property type="protein sequence ID" value="PXY82292.1"/>
    <property type="molecule type" value="Genomic_DNA"/>
</dbReference>
<dbReference type="InterPro" id="IPR018483">
    <property type="entry name" value="Carb_kinase_FGGY_CS"/>
</dbReference>
<gene>
    <name evidence="8" type="ORF">DKK75_05815</name>
</gene>
<keyword evidence="2" id="KW-0859">Xylose metabolism</keyword>
<dbReference type="InterPro" id="IPR050406">
    <property type="entry name" value="FGGY_Carb_Kinase"/>
</dbReference>
<dbReference type="InterPro" id="IPR018485">
    <property type="entry name" value="FGGY_C"/>
</dbReference>
<sequence>MSASGQLGRPRMTAMTYTAAFDVGTTQVKAVLVGDGGSARVCASSGLLPIDTGDGRIEQNPEDWLQAFIEVSRDLLARAGRDIEHFKSDQITGIIMSGQMQDLIALDAQGQPVGPAILYADGRAEDESAELTGTYGDESFRTVVGNPCDGSLPLVKLMWMSRHQPDRYAQVRHVLIDAKDYLIWWLTGAYCGDMTACSTAGAMDLRSRKWRRNILEAAGVDAAIFPELYFPWDIVGTSTPGASAATGFAPGTIVYAGMGDAGASTLAGGVFHPGQFNINLGTSGWIATVTDRAVTDRPGMINLAYLGAGSIINTVPFLNAGNVHAWATGVFAGSSPAENDDPYQRMGHLVESSPAGARGVICLPYLVGERFPMMNPSIRGAYVGISSETEACDLARAALEGVSYSIRQGLDLLGTPIERVTLIGGGAREPQWCQMLADILDAPVQALDDAHVMPAVALAELVSVGKVTSSSSQPDLQALEKLVEANLAGGVYSPDDANRHVYDAGYSRFRLLYPALDPLR</sequence>
<evidence type="ECO:0000256" key="1">
    <source>
        <dbReference type="ARBA" id="ARBA00009156"/>
    </source>
</evidence>
<evidence type="ECO:0000256" key="2">
    <source>
        <dbReference type="ARBA" id="ARBA00022629"/>
    </source>
</evidence>
<evidence type="ECO:0000313" key="9">
    <source>
        <dbReference type="Proteomes" id="UP000247744"/>
    </source>
</evidence>
<name>A0A318M2F7_9BIFI</name>
<protein>
    <submittedName>
        <fullName evidence="8">Gluconate kinase</fullName>
    </submittedName>
</protein>
<dbReference type="GO" id="GO:0016301">
    <property type="term" value="F:kinase activity"/>
    <property type="evidence" value="ECO:0007669"/>
    <property type="project" value="UniProtKB-KW"/>
</dbReference>
<dbReference type="InterPro" id="IPR018484">
    <property type="entry name" value="FGGY_N"/>
</dbReference>
<dbReference type="GO" id="GO:0042732">
    <property type="term" value="P:D-xylose metabolic process"/>
    <property type="evidence" value="ECO:0007669"/>
    <property type="project" value="UniProtKB-KW"/>
</dbReference>
<feature type="domain" description="Carbohydrate kinase FGGY N-terminal" evidence="6">
    <location>
        <begin position="17"/>
        <end position="265"/>
    </location>
</feature>
<dbReference type="InterPro" id="IPR000577">
    <property type="entry name" value="Carb_kinase_FGGY"/>
</dbReference>
<dbReference type="InterPro" id="IPR043129">
    <property type="entry name" value="ATPase_NBD"/>
</dbReference>